<organism evidence="2 3">
    <name type="scientific">Holothuria leucospilota</name>
    <name type="common">Black long sea cucumber</name>
    <name type="synonym">Mertensiothuria leucospilota</name>
    <dbReference type="NCBI Taxonomy" id="206669"/>
    <lineage>
        <taxon>Eukaryota</taxon>
        <taxon>Metazoa</taxon>
        <taxon>Echinodermata</taxon>
        <taxon>Eleutherozoa</taxon>
        <taxon>Echinozoa</taxon>
        <taxon>Holothuroidea</taxon>
        <taxon>Aspidochirotacea</taxon>
        <taxon>Aspidochirotida</taxon>
        <taxon>Holothuriidae</taxon>
        <taxon>Holothuria</taxon>
    </lineage>
</organism>
<gene>
    <name evidence="2" type="ORF">HOLleu_40361</name>
</gene>
<accession>A0A9Q1BDJ8</accession>
<dbReference type="Proteomes" id="UP001152320">
    <property type="component" value="Chromosome 22"/>
</dbReference>
<evidence type="ECO:0000256" key="1">
    <source>
        <dbReference type="SAM" id="SignalP"/>
    </source>
</evidence>
<proteinExistence type="predicted"/>
<comment type="caution">
    <text evidence="2">The sequence shown here is derived from an EMBL/GenBank/DDBJ whole genome shotgun (WGS) entry which is preliminary data.</text>
</comment>
<dbReference type="SUPFAM" id="SSF63825">
    <property type="entry name" value="YWTD domain"/>
    <property type="match status" value="1"/>
</dbReference>
<evidence type="ECO:0008006" key="4">
    <source>
        <dbReference type="Google" id="ProtNLM"/>
    </source>
</evidence>
<dbReference type="AlphaFoldDB" id="A0A9Q1BDJ8"/>
<keyword evidence="1" id="KW-0732">Signal</keyword>
<evidence type="ECO:0000313" key="3">
    <source>
        <dbReference type="Proteomes" id="UP001152320"/>
    </source>
</evidence>
<feature type="signal peptide" evidence="1">
    <location>
        <begin position="1"/>
        <end position="30"/>
    </location>
</feature>
<name>A0A9Q1BDJ8_HOLLE</name>
<protein>
    <recommendedName>
        <fullName evidence="4">DUF5050 domain-containing protein</fullName>
    </recommendedName>
</protein>
<sequence length="760" mass="86435">MTVSPSVANVTMLRIWIPLLCLVFPLVVWAEFDEPIDGPTGMSFFFDFRRNHLMVYNVPSGDLQSYLYVPAYDVAYWPKEKAMLYTYNGLEIREFNIWGDLNDTLIIDREMLGDSEYWVYVRLEVREDWILGGAIDISTSRLNLYRLKRDPKEGSYNVTLLASENVLSSKNLVIHPTLSPSTRHVYAVGEFGIFRVSYDGGDSELVLADEFAINPTVIESEHVIYFVTGQDRNIVRSCDLDGGNLKTLYTSSVRVGAADKYGEWLVISEENGVKEYQFINLNTNETNKILNVPYDGSDYLVGRLDFWGIREECRTYSLIQPAVITTSTRRNVTITTAISSAGNVSYQYFSSFDRLRFTGTGFELPDTAKRRFNQLDPAALLLPRNDENRAERQGVYLHKIVTPFGNEETIIAVLQSPGNFPSISLKSNHFRFVIKLVTLTLIAKSGRPDDGPLSATPTVLQRNVRWFTGEISFEKSTITASLGDTVHLSVPKPHFIRLRWRRNGRMVRKWSHQGSITLYNVTMKDSGIYESHLTTLRSLGNHAIMRLIVRGIPSSGFYLFSLQNAPQVIAIHRTALKSAQRVTMAAFRAMILYTVKYVSAPQGSWDRIVKKLLIAAHMVNMEKCPAQTKTVAECYSARWTPMDVRVCLDTWVLTAKHDFTDASGHEEGDKGTDFNSQEFLQDPRRRHKIFEPGINKRQLLEGICMLMGWGNLDPRTFYPLGVRKSKYERLPRQHVMIESRRARGHLHCPATTGNEISPPP</sequence>
<reference evidence="2" key="1">
    <citation type="submission" date="2021-10" db="EMBL/GenBank/DDBJ databases">
        <title>Tropical sea cucumber genome reveals ecological adaptation and Cuvierian tubules defense mechanism.</title>
        <authorList>
            <person name="Chen T."/>
        </authorList>
    </citation>
    <scope>NUCLEOTIDE SEQUENCE</scope>
    <source>
        <strain evidence="2">Nanhai2018</strain>
        <tissue evidence="2">Muscle</tissue>
    </source>
</reference>
<dbReference type="Gene3D" id="2.60.40.10">
    <property type="entry name" value="Immunoglobulins"/>
    <property type="match status" value="1"/>
</dbReference>
<dbReference type="InterPro" id="IPR036179">
    <property type="entry name" value="Ig-like_dom_sf"/>
</dbReference>
<feature type="chain" id="PRO_5040356441" description="DUF5050 domain-containing protein" evidence="1">
    <location>
        <begin position="31"/>
        <end position="760"/>
    </location>
</feature>
<dbReference type="EMBL" id="JAIZAY010000022">
    <property type="protein sequence ID" value="KAJ8020702.1"/>
    <property type="molecule type" value="Genomic_DNA"/>
</dbReference>
<dbReference type="SUPFAM" id="SSF48726">
    <property type="entry name" value="Immunoglobulin"/>
    <property type="match status" value="1"/>
</dbReference>
<evidence type="ECO:0000313" key="2">
    <source>
        <dbReference type="EMBL" id="KAJ8020702.1"/>
    </source>
</evidence>
<dbReference type="InterPro" id="IPR013783">
    <property type="entry name" value="Ig-like_fold"/>
</dbReference>
<keyword evidence="3" id="KW-1185">Reference proteome</keyword>
<dbReference type="OrthoDB" id="10456021at2759"/>